<feature type="transmembrane region" description="Helical" evidence="7">
    <location>
        <begin position="30"/>
        <end position="48"/>
    </location>
</feature>
<dbReference type="GO" id="GO:0005886">
    <property type="term" value="C:plasma membrane"/>
    <property type="evidence" value="ECO:0007669"/>
    <property type="project" value="UniProtKB-SubCell"/>
</dbReference>
<dbReference type="InterPro" id="IPR003416">
    <property type="entry name" value="MgtC/SapB/SrpB/YhiD_fam"/>
</dbReference>
<evidence type="ECO:0000256" key="4">
    <source>
        <dbReference type="ARBA" id="ARBA00022692"/>
    </source>
</evidence>
<evidence type="ECO:0000256" key="2">
    <source>
        <dbReference type="ARBA" id="ARBA00009298"/>
    </source>
</evidence>
<dbReference type="RefSeq" id="WP_245996233.1">
    <property type="nucleotide sequence ID" value="NZ_QTTN01000045.1"/>
</dbReference>
<dbReference type="InterPro" id="IPR049177">
    <property type="entry name" value="MgtC_SapB_SrpB_YhiD_N"/>
</dbReference>
<dbReference type="Proteomes" id="UP000256304">
    <property type="component" value="Unassembled WGS sequence"/>
</dbReference>
<dbReference type="PRINTS" id="PR01837">
    <property type="entry name" value="MGTCSAPBPROT"/>
</dbReference>
<name>A0A3D9QTV7_9BACL</name>
<dbReference type="PANTHER" id="PTHR33778:SF1">
    <property type="entry name" value="MAGNESIUM TRANSPORTER YHID-RELATED"/>
    <property type="match status" value="1"/>
</dbReference>
<sequence>MEYGLLLRVVLAGICGAVIGFERKNRMKEAGIRTHFVVAAGAALMMLISKYGFGDMTDKSGIALDPSRIAAQVVSGVGFLGAGMIFMQRHTIKGLTTAAGIWLSAGIGMAIGADLYIMGIGTTILMMIAQKLLHSKIHWLTSPKTEQLSIRMSNENDAVNVVLNFLKEKEITIFTVSYRETRSDIRSGFRYYRQAPPEFRDGTLDHTHPRRPFSDCCRSSIVIERRERPPIPIEGKAVFLIYSTD</sequence>
<evidence type="ECO:0000313" key="9">
    <source>
        <dbReference type="EMBL" id="REE66998.1"/>
    </source>
</evidence>
<comment type="subcellular location">
    <subcellularLocation>
        <location evidence="1">Cell membrane</location>
        <topology evidence="1">Multi-pass membrane protein</topology>
    </subcellularLocation>
</comment>
<evidence type="ECO:0000256" key="5">
    <source>
        <dbReference type="ARBA" id="ARBA00022989"/>
    </source>
</evidence>
<evidence type="ECO:0000256" key="1">
    <source>
        <dbReference type="ARBA" id="ARBA00004651"/>
    </source>
</evidence>
<gene>
    <name evidence="9" type="ORF">A8990_1457</name>
</gene>
<dbReference type="AlphaFoldDB" id="A0A3D9QTV7"/>
<organism evidence="9 10">
    <name type="scientific">Paenibacillus taihuensis</name>
    <dbReference type="NCBI Taxonomy" id="1156355"/>
    <lineage>
        <taxon>Bacteria</taxon>
        <taxon>Bacillati</taxon>
        <taxon>Bacillota</taxon>
        <taxon>Bacilli</taxon>
        <taxon>Bacillales</taxon>
        <taxon>Paenibacillaceae</taxon>
        <taxon>Paenibacillus</taxon>
    </lineage>
</organism>
<comment type="similarity">
    <text evidence="2">Belongs to the MgtC/SapB family.</text>
</comment>
<reference evidence="9 10" key="1">
    <citation type="submission" date="2018-08" db="EMBL/GenBank/DDBJ databases">
        <title>Genomic Encyclopedia of Type Strains, Phase III (KMG-III): the genomes of soil and plant-associated and newly described type strains.</title>
        <authorList>
            <person name="Whitman W."/>
        </authorList>
    </citation>
    <scope>NUCLEOTIDE SEQUENCE [LARGE SCALE GENOMIC DNA]</scope>
    <source>
        <strain evidence="9 10">CGMCC 1.10966</strain>
    </source>
</reference>
<keyword evidence="4 7" id="KW-0812">Transmembrane</keyword>
<evidence type="ECO:0000313" key="10">
    <source>
        <dbReference type="Proteomes" id="UP000256304"/>
    </source>
</evidence>
<feature type="transmembrane region" description="Helical" evidence="7">
    <location>
        <begin position="99"/>
        <end position="128"/>
    </location>
</feature>
<keyword evidence="10" id="KW-1185">Reference proteome</keyword>
<evidence type="ECO:0000256" key="7">
    <source>
        <dbReference type="SAM" id="Phobius"/>
    </source>
</evidence>
<evidence type="ECO:0000256" key="6">
    <source>
        <dbReference type="ARBA" id="ARBA00023136"/>
    </source>
</evidence>
<keyword evidence="3" id="KW-1003">Cell membrane</keyword>
<accession>A0A3D9QTV7</accession>
<proteinExistence type="inferred from homology"/>
<dbReference type="Pfam" id="PF02308">
    <property type="entry name" value="MgtC"/>
    <property type="match status" value="1"/>
</dbReference>
<keyword evidence="6 7" id="KW-0472">Membrane</keyword>
<comment type="caution">
    <text evidence="9">The sequence shown here is derived from an EMBL/GenBank/DDBJ whole genome shotgun (WGS) entry which is preliminary data.</text>
</comment>
<evidence type="ECO:0000259" key="8">
    <source>
        <dbReference type="Pfam" id="PF02308"/>
    </source>
</evidence>
<feature type="domain" description="MgtC/SapB/SrpB/YhiD N-terminal" evidence="8">
    <location>
        <begin position="10"/>
        <end position="134"/>
    </location>
</feature>
<dbReference type="PANTHER" id="PTHR33778">
    <property type="entry name" value="PROTEIN MGTC"/>
    <property type="match status" value="1"/>
</dbReference>
<keyword evidence="5 7" id="KW-1133">Transmembrane helix</keyword>
<feature type="transmembrane region" description="Helical" evidence="7">
    <location>
        <begin position="69"/>
        <end position="87"/>
    </location>
</feature>
<protein>
    <submittedName>
        <fullName evidence="9">Putative Mg2+ transporter-C (MgtC) family protein</fullName>
    </submittedName>
</protein>
<dbReference type="EMBL" id="QTTN01000045">
    <property type="protein sequence ID" value="REE66998.1"/>
    <property type="molecule type" value="Genomic_DNA"/>
</dbReference>
<evidence type="ECO:0000256" key="3">
    <source>
        <dbReference type="ARBA" id="ARBA00022475"/>
    </source>
</evidence>